<reference evidence="2 3" key="1">
    <citation type="submission" date="2019-07" db="EMBL/GenBank/DDBJ databases">
        <title>Whole genome shotgun sequence of Adhaeribacter aerolatus NBRC 106133.</title>
        <authorList>
            <person name="Hosoyama A."/>
            <person name="Uohara A."/>
            <person name="Ohji S."/>
            <person name="Ichikawa N."/>
        </authorList>
    </citation>
    <scope>NUCLEOTIDE SEQUENCE [LARGE SCALE GENOMIC DNA]</scope>
    <source>
        <strain evidence="2 3">NBRC 106133</strain>
    </source>
</reference>
<dbReference type="Proteomes" id="UP000321532">
    <property type="component" value="Unassembled WGS sequence"/>
</dbReference>
<sequence>MLLKPINLLLFYATSFFLVSWFLVTPAKSQLTSKQVIDLKNIKTLQAELQINAGTFKLTTQDQRAVNASFNYTRKNWKPEIKFTPQAGKGILSIKQPEEKNTNMQEKERNEWEIKMPRSVPTDLKFRMGAGEGTVNLSGAKVNRLEMEAGAGDFKVNLANTSVANLKVSAGVGALTLNLTGNRTNNLKAEINGGIGDLNLVLPRQTGVRVKVSGLGDIESGGLKKQGGYFVNDAYGKTSQLLDITVSAGLGSIKIQLEK</sequence>
<evidence type="ECO:0000313" key="2">
    <source>
        <dbReference type="EMBL" id="GEO04564.1"/>
    </source>
</evidence>
<dbReference type="Pfam" id="PF17115">
    <property type="entry name" value="Toast_rack_N"/>
    <property type="match status" value="1"/>
</dbReference>
<accession>A0A512AXY1</accession>
<dbReference type="InterPro" id="IPR031346">
    <property type="entry name" value="DUF2154_N"/>
</dbReference>
<proteinExistence type="predicted"/>
<feature type="domain" description="DUF2154" evidence="1">
    <location>
        <begin position="43"/>
        <end position="130"/>
    </location>
</feature>
<gene>
    <name evidence="2" type="ORF">AAE02nite_22280</name>
</gene>
<dbReference type="Gene3D" id="2.160.20.120">
    <property type="match status" value="1"/>
</dbReference>
<keyword evidence="2" id="KW-0449">Lipoprotein</keyword>
<dbReference type="OrthoDB" id="892562at2"/>
<name>A0A512AXY1_9BACT</name>
<comment type="caution">
    <text evidence="2">The sequence shown here is derived from an EMBL/GenBank/DDBJ whole genome shotgun (WGS) entry which is preliminary data.</text>
</comment>
<protein>
    <submittedName>
        <fullName evidence="2">Lipoprotein</fullName>
    </submittedName>
</protein>
<organism evidence="2 3">
    <name type="scientific">Adhaeribacter aerolatus</name>
    <dbReference type="NCBI Taxonomy" id="670289"/>
    <lineage>
        <taxon>Bacteria</taxon>
        <taxon>Pseudomonadati</taxon>
        <taxon>Bacteroidota</taxon>
        <taxon>Cytophagia</taxon>
        <taxon>Cytophagales</taxon>
        <taxon>Hymenobacteraceae</taxon>
        <taxon>Adhaeribacter</taxon>
    </lineage>
</organism>
<dbReference type="EMBL" id="BJYS01000015">
    <property type="protein sequence ID" value="GEO04564.1"/>
    <property type="molecule type" value="Genomic_DNA"/>
</dbReference>
<evidence type="ECO:0000313" key="3">
    <source>
        <dbReference type="Proteomes" id="UP000321532"/>
    </source>
</evidence>
<evidence type="ECO:0000259" key="1">
    <source>
        <dbReference type="Pfam" id="PF17115"/>
    </source>
</evidence>
<dbReference type="AlphaFoldDB" id="A0A512AXY1"/>
<dbReference type="RefSeq" id="WP_146897823.1">
    <property type="nucleotide sequence ID" value="NZ_BJYS01000015.1"/>
</dbReference>
<keyword evidence="3" id="KW-1185">Reference proteome</keyword>